<keyword evidence="3" id="KW-0328">Glycosyltransferase</keyword>
<evidence type="ECO:0000313" key="9">
    <source>
        <dbReference type="EMBL" id="QHT25001.1"/>
    </source>
</evidence>
<keyword evidence="6" id="KW-1133">Transmembrane helix</keyword>
<dbReference type="GO" id="GO:0008373">
    <property type="term" value="F:sialyltransferase activity"/>
    <property type="evidence" value="ECO:0007669"/>
    <property type="project" value="InterPro"/>
</dbReference>
<evidence type="ECO:0000256" key="5">
    <source>
        <dbReference type="ARBA" id="ARBA00022692"/>
    </source>
</evidence>
<proteinExistence type="predicted"/>
<dbReference type="Gene3D" id="3.90.1480.20">
    <property type="entry name" value="Glycosyl transferase family 29"/>
    <property type="match status" value="1"/>
</dbReference>
<protein>
    <submittedName>
        <fullName evidence="9">Uncharacterized protein</fullName>
    </submittedName>
</protein>
<evidence type="ECO:0000256" key="6">
    <source>
        <dbReference type="ARBA" id="ARBA00022989"/>
    </source>
</evidence>
<keyword evidence="8" id="KW-0325">Glycoprotein</keyword>
<evidence type="ECO:0000256" key="7">
    <source>
        <dbReference type="ARBA" id="ARBA00023136"/>
    </source>
</evidence>
<dbReference type="GO" id="GO:0012505">
    <property type="term" value="C:endomembrane system"/>
    <property type="evidence" value="ECO:0007669"/>
    <property type="project" value="UniProtKB-SubCell"/>
</dbReference>
<keyword evidence="7" id="KW-0472">Membrane</keyword>
<dbReference type="InterPro" id="IPR038578">
    <property type="entry name" value="GT29-like_sf"/>
</dbReference>
<dbReference type="AlphaFoldDB" id="A0A6C0E8R0"/>
<dbReference type="InterPro" id="IPR001675">
    <property type="entry name" value="Glyco_trans_29"/>
</dbReference>
<sequence length="347" mass="40966">MISKDNLVKWIHKRFAVRNLADKKYYDYLKGKRIIMVGPAPYLEGKKMGKEIDSYDIVVRINHGILLSKNNPEDYGSRTDVLYVNQKMRLHYQLDYPEEWLKEIKFLNSIFQQFPFQNPFPCFFCKNNIYPGDIIDFEFGEKNQGYFVHADCLPRNSSIKLNKILKETDKNLSMDEKFKKIYPTLNYREVYNEIIPHGKYNSFVYSGNKDDPASKTPPEFLLGGLLTYLDIANKINGTCSELRLTGFDFYSNLIQDQDHKDSNKEKMDIYMNNYLKIYSKDYAIIEHSGEQEAQCFPHFDQQQEQLKLFYLLTQLVAKGSHRFKLNIDDHLYKIVFAQKDTVKFLDN</sequence>
<evidence type="ECO:0000256" key="8">
    <source>
        <dbReference type="ARBA" id="ARBA00023180"/>
    </source>
</evidence>
<evidence type="ECO:0000256" key="3">
    <source>
        <dbReference type="ARBA" id="ARBA00022676"/>
    </source>
</evidence>
<accession>A0A6C0E8R0</accession>
<name>A0A6C0E8R0_9ZZZZ</name>
<evidence type="ECO:0000256" key="4">
    <source>
        <dbReference type="ARBA" id="ARBA00022679"/>
    </source>
</evidence>
<dbReference type="GO" id="GO:0016020">
    <property type="term" value="C:membrane"/>
    <property type="evidence" value="ECO:0007669"/>
    <property type="project" value="UniProtKB-SubCell"/>
</dbReference>
<dbReference type="Pfam" id="PF00777">
    <property type="entry name" value="Glyco_transf_29"/>
    <property type="match status" value="1"/>
</dbReference>
<evidence type="ECO:0000256" key="2">
    <source>
        <dbReference type="ARBA" id="ARBA00004308"/>
    </source>
</evidence>
<dbReference type="EMBL" id="MN739753">
    <property type="protein sequence ID" value="QHT25001.1"/>
    <property type="molecule type" value="Genomic_DNA"/>
</dbReference>
<keyword evidence="4" id="KW-0808">Transferase</keyword>
<keyword evidence="5" id="KW-0812">Transmembrane</keyword>
<organism evidence="9">
    <name type="scientific">viral metagenome</name>
    <dbReference type="NCBI Taxonomy" id="1070528"/>
    <lineage>
        <taxon>unclassified sequences</taxon>
        <taxon>metagenomes</taxon>
        <taxon>organismal metagenomes</taxon>
    </lineage>
</organism>
<comment type="subcellular location">
    <subcellularLocation>
        <location evidence="2">Endomembrane system</location>
    </subcellularLocation>
    <subcellularLocation>
        <location evidence="1">Membrane</location>
        <topology evidence="1">Single-pass membrane protein</topology>
    </subcellularLocation>
</comment>
<reference evidence="9" key="1">
    <citation type="journal article" date="2020" name="Nature">
        <title>Giant virus diversity and host interactions through global metagenomics.</title>
        <authorList>
            <person name="Schulz F."/>
            <person name="Roux S."/>
            <person name="Paez-Espino D."/>
            <person name="Jungbluth S."/>
            <person name="Walsh D.A."/>
            <person name="Denef V.J."/>
            <person name="McMahon K.D."/>
            <person name="Konstantinidis K.T."/>
            <person name="Eloe-Fadrosh E.A."/>
            <person name="Kyrpides N.C."/>
            <person name="Woyke T."/>
        </authorList>
    </citation>
    <scope>NUCLEOTIDE SEQUENCE</scope>
    <source>
        <strain evidence="9">GVMAG-M-3300023179-150</strain>
    </source>
</reference>
<evidence type="ECO:0000256" key="1">
    <source>
        <dbReference type="ARBA" id="ARBA00004167"/>
    </source>
</evidence>